<dbReference type="GO" id="GO:0005886">
    <property type="term" value="C:plasma membrane"/>
    <property type="evidence" value="ECO:0007669"/>
    <property type="project" value="UniProtKB-SubCell"/>
</dbReference>
<feature type="transmembrane region" description="Helical" evidence="5">
    <location>
        <begin position="164"/>
        <end position="184"/>
    </location>
</feature>
<dbReference type="PANTHER" id="PTHR42718">
    <property type="entry name" value="MAJOR FACILITATOR SUPERFAMILY MULTIDRUG TRANSPORTER MFSC"/>
    <property type="match status" value="1"/>
</dbReference>
<reference evidence="7 8" key="1">
    <citation type="submission" date="2020-08" db="EMBL/GenBank/DDBJ databases">
        <title>Genomic Encyclopedia of Archaeal and Bacterial Type Strains, Phase II (KMG-II): from individual species to whole genera.</title>
        <authorList>
            <person name="Goeker M."/>
        </authorList>
    </citation>
    <scope>NUCLEOTIDE SEQUENCE [LARGE SCALE GENOMIC DNA]</scope>
    <source>
        <strain evidence="7 8">DSM 23288</strain>
    </source>
</reference>
<comment type="subcellular location">
    <subcellularLocation>
        <location evidence="1">Cell membrane</location>
        <topology evidence="1">Multi-pass membrane protein</topology>
    </subcellularLocation>
</comment>
<dbReference type="PANTHER" id="PTHR42718:SF49">
    <property type="entry name" value="EXPORT PROTEIN"/>
    <property type="match status" value="1"/>
</dbReference>
<keyword evidence="2 5" id="KW-0812">Transmembrane</keyword>
<name>A0A840IK60_9ACTN</name>
<evidence type="ECO:0000256" key="3">
    <source>
        <dbReference type="ARBA" id="ARBA00022989"/>
    </source>
</evidence>
<comment type="caution">
    <text evidence="7">The sequence shown here is derived from an EMBL/GenBank/DDBJ whole genome shotgun (WGS) entry which is preliminary data.</text>
</comment>
<dbReference type="EMBL" id="JACHNU010000007">
    <property type="protein sequence ID" value="MBB4664533.1"/>
    <property type="molecule type" value="Genomic_DNA"/>
</dbReference>
<evidence type="ECO:0000256" key="5">
    <source>
        <dbReference type="SAM" id="Phobius"/>
    </source>
</evidence>
<evidence type="ECO:0000259" key="6">
    <source>
        <dbReference type="PROSITE" id="PS50850"/>
    </source>
</evidence>
<dbReference type="InterPro" id="IPR020846">
    <property type="entry name" value="MFS_dom"/>
</dbReference>
<feature type="transmembrane region" description="Helical" evidence="5">
    <location>
        <begin position="483"/>
        <end position="501"/>
    </location>
</feature>
<dbReference type="SUPFAM" id="SSF103473">
    <property type="entry name" value="MFS general substrate transporter"/>
    <property type="match status" value="1"/>
</dbReference>
<dbReference type="InterPro" id="IPR036259">
    <property type="entry name" value="MFS_trans_sf"/>
</dbReference>
<dbReference type="Pfam" id="PF07690">
    <property type="entry name" value="MFS_1"/>
    <property type="match status" value="1"/>
</dbReference>
<organism evidence="7 8">
    <name type="scientific">Conexibacter arvalis</name>
    <dbReference type="NCBI Taxonomy" id="912552"/>
    <lineage>
        <taxon>Bacteria</taxon>
        <taxon>Bacillati</taxon>
        <taxon>Actinomycetota</taxon>
        <taxon>Thermoleophilia</taxon>
        <taxon>Solirubrobacterales</taxon>
        <taxon>Conexibacteraceae</taxon>
        <taxon>Conexibacter</taxon>
    </lineage>
</organism>
<sequence length="530" mass="55279">MENRKLVLVAMIFAVAMMFIDQTIVALAVPELQRDLGVTSTGAQWIINGYLLALSALFALGGKLADVLGHRRMVIAGVAGFALFSALCGATPTGSIGEAWMIVFRVLQGASAALLFPAALAIVVSAYPLRERGKALAIFFAASGGLTAVGPLAGGYLTEWTWRAIFWINIPVAIVAIVLTLRANPPEAKRVVPIDWRGAVIVSAGMGLAVLGLQQAGVWGWDDLRTWACIVAGLALLAWFVVDQLRTSDPLIDVRIFAQRAFAADNAVLFLISAAFVPLFFFASVYAQASLGYSASEAGLFLLVFFGGFATAAQWGGRILDARGARPAVVLGCAMAAVGFWLWGSQLPDLDFGNQWYWLALAGAGMGMVLGPVSTDAVNRAPRASYGEVTGITQTVRNFGASLGLAVLGSLLVTENVRRVDETLTSRGLPADQADRIAHAMTSTSGAGSGGGEALGGAGTAAGEAARAIYSAVQVDVAESTRTVVYLMAALMALAFLLAVTRMPAGRVEELPVVEPGETAETGASANVPL</sequence>
<feature type="transmembrane region" description="Helical" evidence="5">
    <location>
        <begin position="328"/>
        <end position="344"/>
    </location>
</feature>
<feature type="transmembrane region" description="Helical" evidence="5">
    <location>
        <begin position="356"/>
        <end position="375"/>
    </location>
</feature>
<keyword evidence="4 5" id="KW-0472">Membrane</keyword>
<feature type="transmembrane region" description="Helical" evidence="5">
    <location>
        <begin position="73"/>
        <end position="93"/>
    </location>
</feature>
<keyword evidence="3 5" id="KW-1133">Transmembrane helix</keyword>
<feature type="transmembrane region" description="Helical" evidence="5">
    <location>
        <begin position="298"/>
        <end position="316"/>
    </location>
</feature>
<dbReference type="InterPro" id="IPR011701">
    <property type="entry name" value="MFS"/>
</dbReference>
<accession>A0A840IK60</accession>
<dbReference type="Gene3D" id="1.20.1250.20">
    <property type="entry name" value="MFS general substrate transporter like domains"/>
    <property type="match status" value="1"/>
</dbReference>
<feature type="transmembrane region" description="Helical" evidence="5">
    <location>
        <begin position="224"/>
        <end position="242"/>
    </location>
</feature>
<feature type="transmembrane region" description="Helical" evidence="5">
    <location>
        <begin position="196"/>
        <end position="218"/>
    </location>
</feature>
<gene>
    <name evidence="7" type="ORF">BDZ31_004144</name>
</gene>
<dbReference type="Proteomes" id="UP000585272">
    <property type="component" value="Unassembled WGS sequence"/>
</dbReference>
<proteinExistence type="predicted"/>
<feature type="transmembrane region" description="Helical" evidence="5">
    <location>
        <begin position="42"/>
        <end position="61"/>
    </location>
</feature>
<dbReference type="PROSITE" id="PS50850">
    <property type="entry name" value="MFS"/>
    <property type="match status" value="1"/>
</dbReference>
<feature type="transmembrane region" description="Helical" evidence="5">
    <location>
        <begin position="136"/>
        <end position="158"/>
    </location>
</feature>
<evidence type="ECO:0000256" key="1">
    <source>
        <dbReference type="ARBA" id="ARBA00004651"/>
    </source>
</evidence>
<dbReference type="Gene3D" id="1.20.1720.10">
    <property type="entry name" value="Multidrug resistance protein D"/>
    <property type="match status" value="1"/>
</dbReference>
<feature type="domain" description="Major facilitator superfamily (MFS) profile" evidence="6">
    <location>
        <begin position="7"/>
        <end position="507"/>
    </location>
</feature>
<protein>
    <submittedName>
        <fullName evidence="7">EmrB/QacA subfamily drug resistance transporter</fullName>
    </submittedName>
</protein>
<evidence type="ECO:0000313" key="8">
    <source>
        <dbReference type="Proteomes" id="UP000585272"/>
    </source>
</evidence>
<keyword evidence="8" id="KW-1185">Reference proteome</keyword>
<dbReference type="GO" id="GO:0022857">
    <property type="term" value="F:transmembrane transporter activity"/>
    <property type="evidence" value="ECO:0007669"/>
    <property type="project" value="InterPro"/>
</dbReference>
<feature type="transmembrane region" description="Helical" evidence="5">
    <location>
        <begin position="99"/>
        <end position="124"/>
    </location>
</feature>
<evidence type="ECO:0000313" key="7">
    <source>
        <dbReference type="EMBL" id="MBB4664533.1"/>
    </source>
</evidence>
<feature type="transmembrane region" description="Helical" evidence="5">
    <location>
        <begin position="263"/>
        <end position="286"/>
    </location>
</feature>
<evidence type="ECO:0000256" key="2">
    <source>
        <dbReference type="ARBA" id="ARBA00022692"/>
    </source>
</evidence>
<dbReference type="CDD" id="cd17321">
    <property type="entry name" value="MFS_MMR_MDR_like"/>
    <property type="match status" value="1"/>
</dbReference>
<dbReference type="AlphaFoldDB" id="A0A840IK60"/>
<evidence type="ECO:0000256" key="4">
    <source>
        <dbReference type="ARBA" id="ARBA00023136"/>
    </source>
</evidence>
<dbReference type="RefSeq" id="WP_183344647.1">
    <property type="nucleotide sequence ID" value="NZ_JACHNU010000007.1"/>
</dbReference>